<gene>
    <name evidence="2" type="ORF">GCM10011332_07750</name>
</gene>
<dbReference type="InterPro" id="IPR009506">
    <property type="entry name" value="YjiS-like"/>
</dbReference>
<dbReference type="Pfam" id="PF06568">
    <property type="entry name" value="YjiS-like"/>
    <property type="match status" value="1"/>
</dbReference>
<comment type="caution">
    <text evidence="2">The sequence shown here is derived from an EMBL/GenBank/DDBJ whole genome shotgun (WGS) entry which is preliminary data.</text>
</comment>
<sequence length="78" mass="8424">MSLPYPITSYASHHVDLTGGALDKFENFVIAKTANVVSSVRTYNALKKLSERELMDIGLTRADILPVSKTALSGTRAA</sequence>
<proteinExistence type="predicted"/>
<evidence type="ECO:0000313" key="2">
    <source>
        <dbReference type="EMBL" id="GGF56738.1"/>
    </source>
</evidence>
<name>A0A917BS59_9PROT</name>
<reference evidence="2" key="2">
    <citation type="submission" date="2020-09" db="EMBL/GenBank/DDBJ databases">
        <authorList>
            <person name="Sun Q."/>
            <person name="Zhou Y."/>
        </authorList>
    </citation>
    <scope>NUCLEOTIDE SEQUENCE</scope>
    <source>
        <strain evidence="2">CGMCC 1.15254</strain>
    </source>
</reference>
<feature type="domain" description="YjiS-like" evidence="1">
    <location>
        <begin position="41"/>
        <end position="64"/>
    </location>
</feature>
<dbReference type="EMBL" id="BMHV01000004">
    <property type="protein sequence ID" value="GGF56738.1"/>
    <property type="molecule type" value="Genomic_DNA"/>
</dbReference>
<keyword evidence="3" id="KW-1185">Reference proteome</keyword>
<reference evidence="2" key="1">
    <citation type="journal article" date="2014" name="Int. J. Syst. Evol. Microbiol.">
        <title>Complete genome sequence of Corynebacterium casei LMG S-19264T (=DSM 44701T), isolated from a smear-ripened cheese.</title>
        <authorList>
            <consortium name="US DOE Joint Genome Institute (JGI-PGF)"/>
            <person name="Walter F."/>
            <person name="Albersmeier A."/>
            <person name="Kalinowski J."/>
            <person name="Ruckert C."/>
        </authorList>
    </citation>
    <scope>NUCLEOTIDE SEQUENCE</scope>
    <source>
        <strain evidence="2">CGMCC 1.15254</strain>
    </source>
</reference>
<evidence type="ECO:0000259" key="1">
    <source>
        <dbReference type="Pfam" id="PF06568"/>
    </source>
</evidence>
<dbReference type="RefSeq" id="WP_188661831.1">
    <property type="nucleotide sequence ID" value="NZ_BMHV01000004.1"/>
</dbReference>
<protein>
    <recommendedName>
        <fullName evidence="1">YjiS-like domain-containing protein</fullName>
    </recommendedName>
</protein>
<accession>A0A917BS59</accession>
<dbReference type="AlphaFoldDB" id="A0A917BS59"/>
<organism evidence="2 3">
    <name type="scientific">Terasakiella brassicae</name>
    <dbReference type="NCBI Taxonomy" id="1634917"/>
    <lineage>
        <taxon>Bacteria</taxon>
        <taxon>Pseudomonadati</taxon>
        <taxon>Pseudomonadota</taxon>
        <taxon>Alphaproteobacteria</taxon>
        <taxon>Rhodospirillales</taxon>
        <taxon>Terasakiellaceae</taxon>
        <taxon>Terasakiella</taxon>
    </lineage>
</organism>
<evidence type="ECO:0000313" key="3">
    <source>
        <dbReference type="Proteomes" id="UP000632498"/>
    </source>
</evidence>
<dbReference type="Proteomes" id="UP000632498">
    <property type="component" value="Unassembled WGS sequence"/>
</dbReference>